<dbReference type="Gene3D" id="3.30.70.100">
    <property type="match status" value="1"/>
</dbReference>
<dbReference type="InterPro" id="IPR036046">
    <property type="entry name" value="Acylphosphatase-like_dom_sf"/>
</dbReference>
<dbReference type="GO" id="GO:0009882">
    <property type="term" value="F:blue light photoreceptor activity"/>
    <property type="evidence" value="ECO:0007669"/>
    <property type="project" value="InterPro"/>
</dbReference>
<dbReference type="AlphaFoldDB" id="A0A7L5DLR9"/>
<dbReference type="RefSeq" id="WP_169551388.1">
    <property type="nucleotide sequence ID" value="NZ_CP051677.1"/>
</dbReference>
<feature type="domain" description="BLUF" evidence="1">
    <location>
        <begin position="2"/>
        <end position="93"/>
    </location>
</feature>
<name>A0A7L5DLR9_9BACT</name>
<dbReference type="SUPFAM" id="SSF54975">
    <property type="entry name" value="Acylphosphatase/BLUF domain-like"/>
    <property type="match status" value="1"/>
</dbReference>
<dbReference type="Pfam" id="PF04940">
    <property type="entry name" value="BLUF"/>
    <property type="match status" value="1"/>
</dbReference>
<dbReference type="InterPro" id="IPR007024">
    <property type="entry name" value="BLUF_domain"/>
</dbReference>
<sequence length="144" mass="16643">MDYCITYFSSAVETTTEQIVVDIVDFSRDKNARLGITGVLLYINGHIVQVLEGQQQAVEALYNSIQADPRHTDVRTVIHRPITQRLFSHWYMGYETLTTHQYAEVQDIISIDPQHESAWDIDQPVVVRMLRGFFDLNSRQRANT</sequence>
<evidence type="ECO:0000259" key="1">
    <source>
        <dbReference type="PROSITE" id="PS50925"/>
    </source>
</evidence>
<evidence type="ECO:0000313" key="3">
    <source>
        <dbReference type="Proteomes" id="UP000501128"/>
    </source>
</evidence>
<reference evidence="2 3" key="1">
    <citation type="submission" date="2020-04" db="EMBL/GenBank/DDBJ databases">
        <title>Genome sequencing of novel species.</title>
        <authorList>
            <person name="Heo J."/>
            <person name="Kim S.-J."/>
            <person name="Kim J.-S."/>
            <person name="Hong S.-B."/>
            <person name="Kwon S.-W."/>
        </authorList>
    </citation>
    <scope>NUCLEOTIDE SEQUENCE [LARGE SCALE GENOMIC DNA]</scope>
    <source>
        <strain evidence="2 3">CJU-R4</strain>
    </source>
</reference>
<protein>
    <submittedName>
        <fullName evidence="2">BLUF domain-containing protein</fullName>
    </submittedName>
</protein>
<dbReference type="GO" id="GO:0071949">
    <property type="term" value="F:FAD binding"/>
    <property type="evidence" value="ECO:0007669"/>
    <property type="project" value="InterPro"/>
</dbReference>
<gene>
    <name evidence="2" type="ORF">HH216_14165</name>
</gene>
<organism evidence="2 3">
    <name type="scientific">Spirosoma rhododendri</name>
    <dbReference type="NCBI Taxonomy" id="2728024"/>
    <lineage>
        <taxon>Bacteria</taxon>
        <taxon>Pseudomonadati</taxon>
        <taxon>Bacteroidota</taxon>
        <taxon>Cytophagia</taxon>
        <taxon>Cytophagales</taxon>
        <taxon>Cytophagaceae</taxon>
        <taxon>Spirosoma</taxon>
    </lineage>
</organism>
<dbReference type="KEGG" id="srho:HH216_14165"/>
<keyword evidence="3" id="KW-1185">Reference proteome</keyword>
<dbReference type="EMBL" id="CP051677">
    <property type="protein sequence ID" value="QJD79424.1"/>
    <property type="molecule type" value="Genomic_DNA"/>
</dbReference>
<evidence type="ECO:0000313" key="2">
    <source>
        <dbReference type="EMBL" id="QJD79424.1"/>
    </source>
</evidence>
<dbReference type="SMART" id="SM01034">
    <property type="entry name" value="BLUF"/>
    <property type="match status" value="1"/>
</dbReference>
<proteinExistence type="predicted"/>
<dbReference type="PROSITE" id="PS50925">
    <property type="entry name" value="BLUF"/>
    <property type="match status" value="1"/>
</dbReference>
<dbReference type="Proteomes" id="UP000501128">
    <property type="component" value="Chromosome"/>
</dbReference>
<accession>A0A7L5DLR9</accession>